<keyword evidence="3" id="KW-1185">Reference proteome</keyword>
<evidence type="ECO:0000313" key="3">
    <source>
        <dbReference type="Proteomes" id="UP000199181"/>
    </source>
</evidence>
<dbReference type="Proteomes" id="UP000199181">
    <property type="component" value="Unassembled WGS sequence"/>
</dbReference>
<sequence length="177" mass="19152">MMKEERSVLVTQQPHAFLRLVPRSRPGPLAGAEVSPVLELPGLRLTRLALEAGGQAHAMKDIRGFRTRRQAPPLCVPLLLASICVALVVPVMLSAPGVVPVYAALLLVAGMVAGALLYTVTVRDTYGLILRTAQGDQEVFRSRDAEAFTRLVEALDRTLVWCAPEALPQPPARTLSR</sequence>
<dbReference type="Pfam" id="PF19744">
    <property type="entry name" value="DUF6232"/>
    <property type="match status" value="1"/>
</dbReference>
<reference evidence="3" key="1">
    <citation type="submission" date="2016-10" db="EMBL/GenBank/DDBJ databases">
        <authorList>
            <person name="Varghese N."/>
            <person name="Submissions S."/>
        </authorList>
    </citation>
    <scope>NUCLEOTIDE SEQUENCE [LARGE SCALE GENOMIC DNA]</scope>
    <source>
        <strain evidence="3">DSM 16858</strain>
    </source>
</reference>
<dbReference type="InterPro" id="IPR045629">
    <property type="entry name" value="DUF6232"/>
</dbReference>
<feature type="transmembrane region" description="Helical" evidence="1">
    <location>
        <begin position="99"/>
        <end position="121"/>
    </location>
</feature>
<dbReference type="EMBL" id="FOIJ01000010">
    <property type="protein sequence ID" value="SEU22054.1"/>
    <property type="molecule type" value="Genomic_DNA"/>
</dbReference>
<name>A0A1I0KD51_9BACT</name>
<gene>
    <name evidence="2" type="ORF">SAMN05443639_11085</name>
</gene>
<evidence type="ECO:0000313" key="2">
    <source>
        <dbReference type="EMBL" id="SEU22054.1"/>
    </source>
</evidence>
<accession>A0A1I0KD51</accession>
<organism evidence="2 3">
    <name type="scientific">Stigmatella erecta</name>
    <dbReference type="NCBI Taxonomy" id="83460"/>
    <lineage>
        <taxon>Bacteria</taxon>
        <taxon>Pseudomonadati</taxon>
        <taxon>Myxococcota</taxon>
        <taxon>Myxococcia</taxon>
        <taxon>Myxococcales</taxon>
        <taxon>Cystobacterineae</taxon>
        <taxon>Archangiaceae</taxon>
        <taxon>Stigmatella</taxon>
    </lineage>
</organism>
<protein>
    <submittedName>
        <fullName evidence="2">Uncharacterized protein</fullName>
    </submittedName>
</protein>
<dbReference type="RefSeq" id="WP_093522952.1">
    <property type="nucleotide sequence ID" value="NZ_FOIJ01000010.1"/>
</dbReference>
<proteinExistence type="predicted"/>
<keyword evidence="1" id="KW-1133">Transmembrane helix</keyword>
<keyword evidence="1" id="KW-0812">Transmembrane</keyword>
<dbReference type="AlphaFoldDB" id="A0A1I0KD51"/>
<feature type="transmembrane region" description="Helical" evidence="1">
    <location>
        <begin position="74"/>
        <end position="93"/>
    </location>
</feature>
<evidence type="ECO:0000256" key="1">
    <source>
        <dbReference type="SAM" id="Phobius"/>
    </source>
</evidence>
<keyword evidence="1" id="KW-0472">Membrane</keyword>